<keyword evidence="7 10" id="KW-0949">S-adenosyl-L-methionine</keyword>
<name>A0A0M4D8Y2_9BACT</name>
<feature type="domain" description="Ribosomal RNA small subunit methyltransferase E PUA-like" evidence="12">
    <location>
        <begin position="18"/>
        <end position="65"/>
    </location>
</feature>
<organism evidence="13 14">
    <name type="scientific">Desulfuromonas soudanensis</name>
    <dbReference type="NCBI Taxonomy" id="1603606"/>
    <lineage>
        <taxon>Bacteria</taxon>
        <taxon>Pseudomonadati</taxon>
        <taxon>Thermodesulfobacteriota</taxon>
        <taxon>Desulfuromonadia</taxon>
        <taxon>Desulfuromonadales</taxon>
        <taxon>Desulfuromonadaceae</taxon>
        <taxon>Desulfuromonas</taxon>
    </lineage>
</organism>
<dbReference type="Pfam" id="PF20260">
    <property type="entry name" value="PUA_4"/>
    <property type="match status" value="1"/>
</dbReference>
<evidence type="ECO:0000313" key="13">
    <source>
        <dbReference type="EMBL" id="ALC17872.1"/>
    </source>
</evidence>
<comment type="catalytic activity">
    <reaction evidence="9 10">
        <text>uridine(1498) in 16S rRNA + S-adenosyl-L-methionine = N(3)-methyluridine(1498) in 16S rRNA + S-adenosyl-L-homocysteine + H(+)</text>
        <dbReference type="Rhea" id="RHEA:42920"/>
        <dbReference type="Rhea" id="RHEA-COMP:10283"/>
        <dbReference type="Rhea" id="RHEA-COMP:10284"/>
        <dbReference type="ChEBI" id="CHEBI:15378"/>
        <dbReference type="ChEBI" id="CHEBI:57856"/>
        <dbReference type="ChEBI" id="CHEBI:59789"/>
        <dbReference type="ChEBI" id="CHEBI:65315"/>
        <dbReference type="ChEBI" id="CHEBI:74502"/>
        <dbReference type="EC" id="2.1.1.193"/>
    </reaction>
</comment>
<evidence type="ECO:0000256" key="4">
    <source>
        <dbReference type="ARBA" id="ARBA00022552"/>
    </source>
</evidence>
<evidence type="ECO:0000259" key="11">
    <source>
        <dbReference type="Pfam" id="PF04452"/>
    </source>
</evidence>
<dbReference type="PANTHER" id="PTHR30027">
    <property type="entry name" value="RIBOSOMAL RNA SMALL SUBUNIT METHYLTRANSFERASE E"/>
    <property type="match status" value="1"/>
</dbReference>
<dbReference type="Gene3D" id="3.40.1280.10">
    <property type="match status" value="1"/>
</dbReference>
<dbReference type="InterPro" id="IPR046887">
    <property type="entry name" value="RsmE_PUA-like"/>
</dbReference>
<keyword evidence="3 10" id="KW-0963">Cytoplasm</keyword>
<comment type="similarity">
    <text evidence="2 10">Belongs to the RNA methyltransferase RsmE family.</text>
</comment>
<dbReference type="NCBIfam" id="TIGR00046">
    <property type="entry name" value="RsmE family RNA methyltransferase"/>
    <property type="match status" value="1"/>
</dbReference>
<dbReference type="SUPFAM" id="SSF88697">
    <property type="entry name" value="PUA domain-like"/>
    <property type="match status" value="1"/>
</dbReference>
<sequence length="251" mass="27451">MRRFFVPPSSLDNEIVPLPDDIAHHIRTVLRLAPGDEIILLDGQGRRCRCRLETLDKRSASARILESCQEEETAFPIQLLQALPKGDKMELVLQKGTELGITAFSPVTTSRSLPPLAGEREEKRLARWERIIREAARQSRRPVLPRLDAPIPLVEALIACDAELRLMLWEEESLAMAGVLSGVAPRSAAILVGPEGGFSQQEAEAARAAGFNPVQIGPRILRCETAGFAVASVLQYLFGDLGSAGSTRNDP</sequence>
<dbReference type="InterPro" id="IPR029028">
    <property type="entry name" value="Alpha/beta_knot_MTases"/>
</dbReference>
<accession>A0A0M4D8Y2</accession>
<dbReference type="AlphaFoldDB" id="A0A0M4D8Y2"/>
<evidence type="ECO:0000256" key="9">
    <source>
        <dbReference type="ARBA" id="ARBA00047944"/>
    </source>
</evidence>
<feature type="domain" description="Ribosomal RNA small subunit methyltransferase E methyltransferase" evidence="11">
    <location>
        <begin position="72"/>
        <end position="235"/>
    </location>
</feature>
<evidence type="ECO:0000256" key="8">
    <source>
        <dbReference type="ARBA" id="ARBA00025699"/>
    </source>
</evidence>
<dbReference type="Pfam" id="PF04452">
    <property type="entry name" value="Methyltrans_RNA"/>
    <property type="match status" value="1"/>
</dbReference>
<evidence type="ECO:0000256" key="2">
    <source>
        <dbReference type="ARBA" id="ARBA00005528"/>
    </source>
</evidence>
<dbReference type="SUPFAM" id="SSF75217">
    <property type="entry name" value="alpha/beta knot"/>
    <property type="match status" value="1"/>
</dbReference>
<dbReference type="InterPro" id="IPR015947">
    <property type="entry name" value="PUA-like_sf"/>
</dbReference>
<dbReference type="InterPro" id="IPR046886">
    <property type="entry name" value="RsmE_MTase_dom"/>
</dbReference>
<keyword evidence="14" id="KW-1185">Reference proteome</keyword>
<dbReference type="EC" id="2.1.1.193" evidence="10"/>
<protein>
    <recommendedName>
        <fullName evidence="10">Ribosomal RNA small subunit methyltransferase E</fullName>
        <ecNumber evidence="10">2.1.1.193</ecNumber>
    </recommendedName>
</protein>
<dbReference type="OrthoDB" id="9815641at2"/>
<dbReference type="GO" id="GO:0005737">
    <property type="term" value="C:cytoplasm"/>
    <property type="evidence" value="ECO:0007669"/>
    <property type="project" value="UniProtKB-SubCell"/>
</dbReference>
<dbReference type="CDD" id="cd18084">
    <property type="entry name" value="RsmE-like"/>
    <property type="match status" value="1"/>
</dbReference>
<keyword evidence="5 10" id="KW-0489">Methyltransferase</keyword>
<dbReference type="PATRIC" id="fig|1603606.3.peg.3392"/>
<dbReference type="PANTHER" id="PTHR30027:SF3">
    <property type="entry name" value="16S RRNA (URACIL(1498)-N(3))-METHYLTRANSFERASE"/>
    <property type="match status" value="1"/>
</dbReference>
<dbReference type="GO" id="GO:0070042">
    <property type="term" value="F:rRNA (uridine-N3-)-methyltransferase activity"/>
    <property type="evidence" value="ECO:0007669"/>
    <property type="project" value="TreeGrafter"/>
</dbReference>
<dbReference type="GO" id="GO:0070475">
    <property type="term" value="P:rRNA base methylation"/>
    <property type="evidence" value="ECO:0007669"/>
    <property type="project" value="TreeGrafter"/>
</dbReference>
<dbReference type="InterPro" id="IPR029026">
    <property type="entry name" value="tRNA_m1G_MTases_N"/>
</dbReference>
<proteinExistence type="inferred from homology"/>
<dbReference type="InterPro" id="IPR006700">
    <property type="entry name" value="RsmE"/>
</dbReference>
<dbReference type="Proteomes" id="UP000057158">
    <property type="component" value="Chromosome"/>
</dbReference>
<evidence type="ECO:0000256" key="10">
    <source>
        <dbReference type="PIRNR" id="PIRNR015601"/>
    </source>
</evidence>
<evidence type="ECO:0000259" key="12">
    <source>
        <dbReference type="Pfam" id="PF20260"/>
    </source>
</evidence>
<dbReference type="RefSeq" id="WP_053551848.1">
    <property type="nucleotide sequence ID" value="NZ_CP010802.1"/>
</dbReference>
<keyword evidence="6 10" id="KW-0808">Transferase</keyword>
<dbReference type="KEGG" id="des:DSOUD_3147"/>
<evidence type="ECO:0000256" key="5">
    <source>
        <dbReference type="ARBA" id="ARBA00022603"/>
    </source>
</evidence>
<dbReference type="STRING" id="1603606.DSOUD_3147"/>
<keyword evidence="4 10" id="KW-0698">rRNA processing</keyword>
<dbReference type="PIRSF" id="PIRSF015601">
    <property type="entry name" value="MTase_slr0722"/>
    <property type="match status" value="1"/>
</dbReference>
<dbReference type="EMBL" id="CP010802">
    <property type="protein sequence ID" value="ALC17872.1"/>
    <property type="molecule type" value="Genomic_DNA"/>
</dbReference>
<evidence type="ECO:0000256" key="6">
    <source>
        <dbReference type="ARBA" id="ARBA00022679"/>
    </source>
</evidence>
<dbReference type="NCBIfam" id="NF008692">
    <property type="entry name" value="PRK11713.1-5"/>
    <property type="match status" value="1"/>
</dbReference>
<evidence type="ECO:0000256" key="7">
    <source>
        <dbReference type="ARBA" id="ARBA00022691"/>
    </source>
</evidence>
<comment type="subcellular location">
    <subcellularLocation>
        <location evidence="1 10">Cytoplasm</location>
    </subcellularLocation>
</comment>
<evidence type="ECO:0000313" key="14">
    <source>
        <dbReference type="Proteomes" id="UP000057158"/>
    </source>
</evidence>
<comment type="function">
    <text evidence="8 10">Specifically methylates the N3 position of the uracil ring of uridine 1498 (m3U1498) in 16S rRNA. Acts on the fully assembled 30S ribosomal subunit.</text>
</comment>
<reference evidence="13 14" key="1">
    <citation type="submission" date="2015-07" db="EMBL/GenBank/DDBJ databases">
        <title>Isolation and Genomic Characterization of a Novel Halophilic Metal-Reducing Deltaproteobacterium from the Deep Subsurface.</title>
        <authorList>
            <person name="Badalamenti J.P."/>
            <person name="Summers Z.M."/>
            <person name="Gralnick J.A."/>
            <person name="Bond D.R."/>
        </authorList>
    </citation>
    <scope>NUCLEOTIDE SEQUENCE [LARGE SCALE GENOMIC DNA]</scope>
    <source>
        <strain evidence="13 14">WTL</strain>
    </source>
</reference>
<evidence type="ECO:0000256" key="3">
    <source>
        <dbReference type="ARBA" id="ARBA00022490"/>
    </source>
</evidence>
<evidence type="ECO:0000256" key="1">
    <source>
        <dbReference type="ARBA" id="ARBA00004496"/>
    </source>
</evidence>
<gene>
    <name evidence="13" type="primary">rsmE-1</name>
    <name evidence="13" type="ORF">DSOUD_3147</name>
</gene>